<dbReference type="Pfam" id="PF25328">
    <property type="entry name" value="PH_MADD"/>
    <property type="match status" value="1"/>
</dbReference>
<feature type="compositionally biased region" description="Low complexity" evidence="10">
    <location>
        <begin position="1103"/>
        <end position="1117"/>
    </location>
</feature>
<dbReference type="PANTHER" id="PTHR13008:SF7">
    <property type="entry name" value="MAP KINASE-ACTIVATING DEATH DOMAIN PROTEIN"/>
    <property type="match status" value="1"/>
</dbReference>
<feature type="region of interest" description="Disordered" evidence="10">
    <location>
        <begin position="1280"/>
        <end position="1308"/>
    </location>
</feature>
<keyword evidence="8" id="KW-0053">Apoptosis</keyword>
<keyword evidence="12" id="KW-0418">Kinase</keyword>
<feature type="region of interest" description="Disordered" evidence="10">
    <location>
        <begin position="631"/>
        <end position="665"/>
    </location>
</feature>
<dbReference type="Gene3D" id="3.30.450.200">
    <property type="match status" value="1"/>
</dbReference>
<dbReference type="GO" id="GO:0005085">
    <property type="term" value="F:guanyl-nucleotide exchange factor activity"/>
    <property type="evidence" value="ECO:0007669"/>
    <property type="project" value="UniProtKB-KW"/>
</dbReference>
<dbReference type="InterPro" id="IPR039980">
    <property type="entry name" value="MADD"/>
</dbReference>
<dbReference type="GO" id="GO:0042981">
    <property type="term" value="P:regulation of apoptotic process"/>
    <property type="evidence" value="ECO:0007669"/>
    <property type="project" value="TreeGrafter"/>
</dbReference>
<evidence type="ECO:0000256" key="4">
    <source>
        <dbReference type="ARBA" id="ARBA00017868"/>
    </source>
</evidence>
<feature type="compositionally biased region" description="Low complexity" evidence="10">
    <location>
        <begin position="568"/>
        <end position="589"/>
    </location>
</feature>
<feature type="compositionally biased region" description="Polar residues" evidence="10">
    <location>
        <begin position="596"/>
        <end position="608"/>
    </location>
</feature>
<dbReference type="GO" id="GO:0005886">
    <property type="term" value="C:plasma membrane"/>
    <property type="evidence" value="ECO:0007669"/>
    <property type="project" value="UniProtKB-SubCell"/>
</dbReference>
<sequence length="2030" mass="227076">MGEQVKKYFCPRLIDYVIFVGPKESSYGYNVEHNNNQQQMMLDRHNSRVPHLLRRYPPQDHKDFSLPPDVVIFCQPEGCDHVKSSLNAYNNPSQTTNSFVFLLTEKDTSRIRYGVCLNFYRPIQKCNPAPAANVATSMKTNKPTRFDGGCVGGDNDLDQATLTGQPNVMESNLDGDHESQHQDSTAELSNQPDCDNVGGDPSKPSHQHTSERSQAKIQQQAKFSSNHYYQQCGTTSTRGISDGARDGDKITYALNSICIISHHPFFSTFRECLFIMKKYIQACEERHANSAYGGEPENQPRCRCNLRLRNQRRGSRDGGPTRRSTTIVMNHHFTCPYSNPIWSLLTMSNIDDSTISRQMMADVAEIEAWTLRLLSVPVPVPGKTKIELEIMPSSLKPPLMFALPDHTRLSLIDFPLHLPLELLGVETCLQVLTCIILEHKVALQSKDYNALSMSVMAFVTMIYPLEYMFPVIPLLPSYMSSAEQLLLAPTPYIIGFPSSFFKFRPSFTLPNDVWIVDLDTNKVKKPPNVEDLPPLPNYEGNILMQNLQKILDSMSNRVDTTIHESPPQISLSSDASSRSLQQQQQQSARTPAPRYTPNNKENQSSVPSSPFKRRSSVATAGQLLQFAANKLSGSGSGSANSNHSMMTGNGDRTNRSSPSGSNRSSFLIQPSSVSSFNPLSVLGSNDLDAVDVAVRIAMVNFFNSQEVLANFVEHTRTIRLYPRPVVSFQKSSFIQSRAKVSPFLLKLVDTQSVEYLAEWALCPDNVAFQRIQTGVYDPAIIGDKPKWYENQLELLRYQIMDSENREFYDEIANLIRDSSGIGSGVTSTVSRFSHYYDDKLESDDCNELEKKNTDCHVGSDSLGSYDVNVIDEKASQSSYASSNVPSPSDALNRLELADRQDDRPLSLNDIMNIQMRRMSSSSSDSSNADWDGEDRVMHTIPANYQHDIELYPPLRCDLEKHFRPCNKLINSLGEARKWLAADSSSATMLDPELIKDQAEFDRKSSYDSSATEENDESLKNVPDSSSCDESGTEEFNFDDIRPSKADDTPEALEDDGEVKLFESVDSDTLVGQTSSDINGLTNVEFDENNNLTQAKAQKTLEDTTSSFEESATTTVTEQTPKAHPAAGDTAITNFDFQPSGSPIHGINQDTMANILSSQKLRVSNGVAKLIDRASSMSVESKFLKQTSNASSPGAAGTGGSNQSPLPRNIGGEQMSAFFDRVTSEARDAVKEARAAIDAGKIALKTTAIPAADASRQKLLKNLQNLGEGLLEDRRESVDLNRTLPDDSSTPAASAATTPRARKDNLSNQQSMAELDDGDRLAGDRAQQATKLSASLKTGTDFNEIAGRANSMISGWLGSKATAISNRMRDRTRPFGPFPSSQKLVQKTRLIRHSTALSEQPEKAQPIRATQSDGDNQQFLKEVLGAVMKGEGIGWLKLNRVKKLMEDESYRDLVLSQLNKQNVESRIRPDDRISDVRVSKAVWRGMLKVCQAIVSGLEQSYMHNKLVGMASVFSLLEVAHTHYWSRDPNDEQQNSTRTQHLEGHHLQSNSRRSDSVSTISTTGDPIGEVDNIKHIKTSDLASSDEHSRRSSQSAHDSSSSDQHQATNKWSLAQDIHERGKDAKDSESHVSGDQSSGYEFSDKQPQTKDEGLEDAQRTIKSIWDIDRSQISKETLASGVTLNELNEDQRIYLYEGLVQRDRSFLWDQIQFWEEAFLDAVSHERCLVGMDQGPDEMLERYKLLYEVDKKRLEHEEDRLLSTLLYNMVAFMVMLQVDHHHIKQKIRRLLGKCHIGLVNSAEINQLLERIESIKGNDIDLKPMASRQQRRQTFTLHNGIDSSGEIVFMEVRDDGLVLRGLDGVIIERWWYERLINMTYSPRNKVICFWRKSDGQTILNKYYTKKCQELYQSIKESMQRAAAHHGSGRICSELGGEFPVLDMKSGAGGILQVCMEGVGLLFATSKYFIRLENIRKCFTQKGGTFVLEEYNPKTRQLVQNHFKSQMADQICYAILCVFSYVAAGQSKNMSLVKEQTP</sequence>
<dbReference type="GO" id="GO:0005829">
    <property type="term" value="C:cytosol"/>
    <property type="evidence" value="ECO:0007669"/>
    <property type="project" value="TreeGrafter"/>
</dbReference>
<dbReference type="FunFam" id="3.40.50.11500:FF:000002">
    <property type="entry name" value="MAP kinase-activating death domain protein-like Protein"/>
    <property type="match status" value="1"/>
</dbReference>
<feature type="compositionally biased region" description="Basic and acidic residues" evidence="10">
    <location>
        <begin position="1569"/>
        <end position="1587"/>
    </location>
</feature>
<feature type="compositionally biased region" description="Polar residues" evidence="10">
    <location>
        <begin position="158"/>
        <end position="170"/>
    </location>
</feature>
<feature type="region of interest" description="Disordered" evidence="10">
    <location>
        <begin position="560"/>
        <end position="614"/>
    </location>
</feature>
<feature type="compositionally biased region" description="Low complexity" evidence="10">
    <location>
        <begin position="655"/>
        <end position="665"/>
    </location>
</feature>
<evidence type="ECO:0000256" key="10">
    <source>
        <dbReference type="SAM" id="MobiDB-lite"/>
    </source>
</evidence>
<evidence type="ECO:0000256" key="1">
    <source>
        <dbReference type="ARBA" id="ARBA00004236"/>
    </source>
</evidence>
<dbReference type="EMBL" id="GGYP01004470">
    <property type="protein sequence ID" value="MDE49241.1"/>
    <property type="molecule type" value="Transcribed_RNA"/>
</dbReference>
<accession>A0A6G1SG97</accession>
<feature type="domain" description="UDENN" evidence="11">
    <location>
        <begin position="37"/>
        <end position="767"/>
    </location>
</feature>
<feature type="compositionally biased region" description="Low complexity" evidence="10">
    <location>
        <begin position="1589"/>
        <end position="1604"/>
    </location>
</feature>
<dbReference type="GO" id="GO:0032483">
    <property type="term" value="P:regulation of Rab protein signal transduction"/>
    <property type="evidence" value="ECO:0007669"/>
    <property type="project" value="TreeGrafter"/>
</dbReference>
<feature type="compositionally biased region" description="Basic and acidic residues" evidence="10">
    <location>
        <begin position="1613"/>
        <end position="1628"/>
    </location>
</feature>
<feature type="compositionally biased region" description="Basic and acidic residues" evidence="10">
    <location>
        <begin position="1038"/>
        <end position="1047"/>
    </location>
</feature>
<keyword evidence="5" id="KW-1003">Cell membrane</keyword>
<proteinExistence type="inferred from homology"/>
<feature type="region of interest" description="Disordered" evidence="10">
    <location>
        <begin position="1525"/>
        <end position="1651"/>
    </location>
</feature>
<keyword evidence="9" id="KW-0472">Membrane</keyword>
<evidence type="ECO:0000256" key="3">
    <source>
        <dbReference type="ARBA" id="ARBA00005978"/>
    </source>
</evidence>
<feature type="region of interest" description="Disordered" evidence="10">
    <location>
        <begin position="1181"/>
        <end position="1210"/>
    </location>
</feature>
<dbReference type="Pfam" id="PF23629">
    <property type="entry name" value="Death_MADD"/>
    <property type="match status" value="1"/>
</dbReference>
<evidence type="ECO:0000256" key="2">
    <source>
        <dbReference type="ARBA" id="ARBA00004496"/>
    </source>
</evidence>
<dbReference type="GO" id="GO:0006915">
    <property type="term" value="P:apoptotic process"/>
    <property type="evidence" value="ECO:0007669"/>
    <property type="project" value="UniProtKB-KW"/>
</dbReference>
<dbReference type="PANTHER" id="PTHR13008">
    <property type="entry name" value="MAP-KINASE ACTIVATING DEATH DOMAIN PROTEIN MADD /DENN/AEX-3 C.ELEGANS"/>
    <property type="match status" value="1"/>
</dbReference>
<dbReference type="InterPro" id="IPR057469">
    <property type="entry name" value="PH_MADD"/>
</dbReference>
<name>A0A6G1SG97_9ACAR</name>
<evidence type="ECO:0000259" key="11">
    <source>
        <dbReference type="PROSITE" id="PS50211"/>
    </source>
</evidence>
<evidence type="ECO:0000256" key="8">
    <source>
        <dbReference type="ARBA" id="ARBA00022703"/>
    </source>
</evidence>
<dbReference type="SMART" id="SM00799">
    <property type="entry name" value="DENN"/>
    <property type="match status" value="1"/>
</dbReference>
<dbReference type="SMART" id="SM00800">
    <property type="entry name" value="uDENN"/>
    <property type="match status" value="1"/>
</dbReference>
<feature type="compositionally biased region" description="Low complexity" evidence="10">
    <location>
        <begin position="631"/>
        <end position="644"/>
    </location>
</feature>
<dbReference type="InterPro" id="IPR001194">
    <property type="entry name" value="cDENN_dom"/>
</dbReference>
<feature type="compositionally biased region" description="Polar residues" evidence="10">
    <location>
        <begin position="182"/>
        <end position="193"/>
    </location>
</feature>
<dbReference type="PROSITE" id="PS50211">
    <property type="entry name" value="DENN"/>
    <property type="match status" value="1"/>
</dbReference>
<keyword evidence="7" id="KW-0344">Guanine-nucleotide releasing factor</keyword>
<organism evidence="12">
    <name type="scientific">Aceria tosichella</name>
    <name type="common">wheat curl mite</name>
    <dbReference type="NCBI Taxonomy" id="561515"/>
    <lineage>
        <taxon>Eukaryota</taxon>
        <taxon>Metazoa</taxon>
        <taxon>Ecdysozoa</taxon>
        <taxon>Arthropoda</taxon>
        <taxon>Chelicerata</taxon>
        <taxon>Arachnida</taxon>
        <taxon>Acari</taxon>
        <taxon>Acariformes</taxon>
        <taxon>Trombidiformes</taxon>
        <taxon>Prostigmata</taxon>
        <taxon>Eupodina</taxon>
        <taxon>Eriophyoidea</taxon>
        <taxon>Eriophyidae</taxon>
        <taxon>Eriophyinae</taxon>
        <taxon>Aceriini</taxon>
        <taxon>Aceria</taxon>
    </lineage>
</organism>
<reference evidence="12" key="1">
    <citation type="submission" date="2018-10" db="EMBL/GenBank/DDBJ databases">
        <title>Transcriptome assembly of Aceria tosichella (Wheat curl mite) Type 2.</title>
        <authorList>
            <person name="Scully E.D."/>
            <person name="Geib S.M."/>
            <person name="Palmer N.A."/>
            <person name="Gupta A.K."/>
            <person name="Sarath G."/>
            <person name="Tatineni S."/>
        </authorList>
    </citation>
    <scope>NUCLEOTIDE SEQUENCE</scope>
    <source>
        <strain evidence="12">LincolnNE</strain>
    </source>
</reference>
<dbReference type="GO" id="GO:0016301">
    <property type="term" value="F:kinase activity"/>
    <property type="evidence" value="ECO:0007669"/>
    <property type="project" value="UniProtKB-KW"/>
</dbReference>
<dbReference type="Pfam" id="PF03456">
    <property type="entry name" value="uDENN"/>
    <property type="match status" value="1"/>
</dbReference>
<feature type="compositionally biased region" description="Basic and acidic residues" evidence="10">
    <location>
        <begin position="1638"/>
        <end position="1651"/>
    </location>
</feature>
<feature type="region of interest" description="Disordered" evidence="10">
    <location>
        <begin position="1099"/>
        <end position="1129"/>
    </location>
</feature>
<feature type="compositionally biased region" description="Low complexity" evidence="10">
    <location>
        <begin position="1285"/>
        <end position="1298"/>
    </location>
</feature>
<evidence type="ECO:0000256" key="5">
    <source>
        <dbReference type="ARBA" id="ARBA00022475"/>
    </source>
</evidence>
<dbReference type="InterPro" id="IPR043153">
    <property type="entry name" value="DENN_C"/>
</dbReference>
<dbReference type="InterPro" id="IPR005113">
    <property type="entry name" value="uDENN_dom"/>
</dbReference>
<feature type="region of interest" description="Disordered" evidence="10">
    <location>
        <begin position="1000"/>
        <end position="1057"/>
    </location>
</feature>
<keyword evidence="6" id="KW-0963">Cytoplasm</keyword>
<evidence type="ECO:0000256" key="7">
    <source>
        <dbReference type="ARBA" id="ARBA00022658"/>
    </source>
</evidence>
<evidence type="ECO:0000313" key="12">
    <source>
        <dbReference type="EMBL" id="MDE49241.1"/>
    </source>
</evidence>
<keyword evidence="12" id="KW-0808">Transferase</keyword>
<protein>
    <recommendedName>
        <fullName evidence="4">MAP kinase-activating death domain protein</fullName>
    </recommendedName>
</protein>
<feature type="compositionally biased region" description="Polar residues" evidence="10">
    <location>
        <begin position="1545"/>
        <end position="1562"/>
    </location>
</feature>
<dbReference type="SMART" id="SM00801">
    <property type="entry name" value="dDENN"/>
    <property type="match status" value="1"/>
</dbReference>
<gene>
    <name evidence="12" type="primary">rab3-GEF</name>
    <name evidence="12" type="ORF">g.9339</name>
</gene>
<comment type="similarity">
    <text evidence="3">Belongs to the MADD family.</text>
</comment>
<dbReference type="Pfam" id="PF02141">
    <property type="entry name" value="DENN"/>
    <property type="match status" value="1"/>
</dbReference>
<dbReference type="InterPro" id="IPR005112">
    <property type="entry name" value="dDENN_dom"/>
</dbReference>
<evidence type="ECO:0000256" key="9">
    <source>
        <dbReference type="ARBA" id="ARBA00023136"/>
    </source>
</evidence>
<evidence type="ECO:0000256" key="6">
    <source>
        <dbReference type="ARBA" id="ARBA00022490"/>
    </source>
</evidence>
<dbReference type="Gene3D" id="3.40.50.11500">
    <property type="match status" value="1"/>
</dbReference>
<dbReference type="InterPro" id="IPR056574">
    <property type="entry name" value="Death_MADD"/>
</dbReference>
<dbReference type="InterPro" id="IPR037516">
    <property type="entry name" value="Tripartite_DENN"/>
</dbReference>
<feature type="region of interest" description="Disordered" evidence="10">
    <location>
        <begin position="146"/>
        <end position="220"/>
    </location>
</feature>
<comment type="subcellular location">
    <subcellularLocation>
        <location evidence="1">Cell membrane</location>
    </subcellularLocation>
    <subcellularLocation>
        <location evidence="2">Cytoplasm</location>
    </subcellularLocation>
</comment>